<protein>
    <recommendedName>
        <fullName evidence="12">Cytochrome b561 domain-containing protein</fullName>
    </recommendedName>
</protein>
<comment type="caution">
    <text evidence="13">The sequence shown here is derived from an EMBL/GenBank/DDBJ whole genome shotgun (WGS) entry which is preliminary data.</text>
</comment>
<evidence type="ECO:0000256" key="4">
    <source>
        <dbReference type="ARBA" id="ARBA00022617"/>
    </source>
</evidence>
<comment type="subcellular location">
    <subcellularLocation>
        <location evidence="2">Membrane</location>
        <topology evidence="2">Multi-pass membrane protein</topology>
    </subcellularLocation>
</comment>
<evidence type="ECO:0000256" key="7">
    <source>
        <dbReference type="ARBA" id="ARBA00022982"/>
    </source>
</evidence>
<dbReference type="Proteomes" id="UP000655225">
    <property type="component" value="Unassembled WGS sequence"/>
</dbReference>
<dbReference type="GO" id="GO:0046872">
    <property type="term" value="F:metal ion binding"/>
    <property type="evidence" value="ECO:0007669"/>
    <property type="project" value="UniProtKB-KW"/>
</dbReference>
<evidence type="ECO:0000256" key="8">
    <source>
        <dbReference type="ARBA" id="ARBA00022989"/>
    </source>
</evidence>
<evidence type="ECO:0000313" key="13">
    <source>
        <dbReference type="EMBL" id="KAF8378828.1"/>
    </source>
</evidence>
<keyword evidence="8 11" id="KW-1133">Transmembrane helix</keyword>
<keyword evidence="10 11" id="KW-0472">Membrane</keyword>
<keyword evidence="6" id="KW-0479">Metal-binding</keyword>
<keyword evidence="3" id="KW-0813">Transport</keyword>
<feature type="transmembrane region" description="Helical" evidence="11">
    <location>
        <begin position="16"/>
        <end position="37"/>
    </location>
</feature>
<dbReference type="GO" id="GO:0016020">
    <property type="term" value="C:membrane"/>
    <property type="evidence" value="ECO:0007669"/>
    <property type="project" value="UniProtKB-SubCell"/>
</dbReference>
<dbReference type="SMART" id="SM00665">
    <property type="entry name" value="B561"/>
    <property type="match status" value="1"/>
</dbReference>
<keyword evidence="5 11" id="KW-0812">Transmembrane</keyword>
<evidence type="ECO:0000256" key="11">
    <source>
        <dbReference type="SAM" id="Phobius"/>
    </source>
</evidence>
<dbReference type="Pfam" id="PF03188">
    <property type="entry name" value="Cytochrom_B561"/>
    <property type="match status" value="1"/>
</dbReference>
<dbReference type="GO" id="GO:0016491">
    <property type="term" value="F:oxidoreductase activity"/>
    <property type="evidence" value="ECO:0007669"/>
    <property type="project" value="InterPro"/>
</dbReference>
<feature type="transmembrane region" description="Helical" evidence="11">
    <location>
        <begin position="49"/>
        <end position="76"/>
    </location>
</feature>
<evidence type="ECO:0000256" key="5">
    <source>
        <dbReference type="ARBA" id="ARBA00022692"/>
    </source>
</evidence>
<dbReference type="EMBL" id="JABCRI010000023">
    <property type="protein sequence ID" value="KAF8378828.1"/>
    <property type="molecule type" value="Genomic_DNA"/>
</dbReference>
<evidence type="ECO:0000313" key="14">
    <source>
        <dbReference type="Proteomes" id="UP000655225"/>
    </source>
</evidence>
<reference evidence="13 14" key="1">
    <citation type="submission" date="2020-04" db="EMBL/GenBank/DDBJ databases">
        <title>Plant Genome Project.</title>
        <authorList>
            <person name="Zhang R.-G."/>
        </authorList>
    </citation>
    <scope>NUCLEOTIDE SEQUENCE [LARGE SCALE GENOMIC DNA]</scope>
    <source>
        <strain evidence="13">YNK0</strain>
        <tissue evidence="13">Leaf</tissue>
    </source>
</reference>
<evidence type="ECO:0000259" key="12">
    <source>
        <dbReference type="PROSITE" id="PS50939"/>
    </source>
</evidence>
<feature type="domain" description="Cytochrome b561" evidence="12">
    <location>
        <begin position="1"/>
        <end position="106"/>
    </location>
</feature>
<dbReference type="AlphaFoldDB" id="A0A834YC60"/>
<evidence type="ECO:0000256" key="9">
    <source>
        <dbReference type="ARBA" id="ARBA00023004"/>
    </source>
</evidence>
<keyword evidence="14" id="KW-1185">Reference proteome</keyword>
<comment type="cofactor">
    <cofactor evidence="1">
        <name>heme b</name>
        <dbReference type="ChEBI" id="CHEBI:60344"/>
    </cofactor>
</comment>
<evidence type="ECO:0000256" key="3">
    <source>
        <dbReference type="ARBA" id="ARBA00022448"/>
    </source>
</evidence>
<dbReference type="Gene3D" id="1.20.120.1770">
    <property type="match status" value="1"/>
</dbReference>
<evidence type="ECO:0000256" key="10">
    <source>
        <dbReference type="ARBA" id="ARBA00023136"/>
    </source>
</evidence>
<dbReference type="PROSITE" id="PS50939">
    <property type="entry name" value="CYTOCHROME_B561"/>
    <property type="match status" value="1"/>
</dbReference>
<evidence type="ECO:0000256" key="2">
    <source>
        <dbReference type="ARBA" id="ARBA00004141"/>
    </source>
</evidence>
<keyword evidence="7" id="KW-0249">Electron transport</keyword>
<accession>A0A834YC60</accession>
<evidence type="ECO:0000256" key="6">
    <source>
        <dbReference type="ARBA" id="ARBA00022723"/>
    </source>
</evidence>
<dbReference type="PANTHER" id="PTHR10106">
    <property type="entry name" value="CYTOCHROME B561-RELATED"/>
    <property type="match status" value="1"/>
</dbReference>
<dbReference type="OrthoDB" id="907479at2759"/>
<keyword evidence="4" id="KW-0349">Heme</keyword>
<keyword evidence="9" id="KW-0408">Iron</keyword>
<dbReference type="InterPro" id="IPR006593">
    <property type="entry name" value="Cyt_b561/ferric_Rdtase_TM"/>
</dbReference>
<dbReference type="InterPro" id="IPR043205">
    <property type="entry name" value="CYB561/CYBRD1-like"/>
</dbReference>
<proteinExistence type="predicted"/>
<name>A0A834YC60_TETSI</name>
<evidence type="ECO:0000256" key="1">
    <source>
        <dbReference type="ARBA" id="ARBA00001970"/>
    </source>
</evidence>
<gene>
    <name evidence="13" type="ORF">HHK36_030177</name>
</gene>
<dbReference type="OMA" id="MLLAWHV"/>
<dbReference type="PANTHER" id="PTHR10106:SF15">
    <property type="entry name" value="TRANSMEMBRANE ASCORBATE FERRIREDUCTASE 3-RELATED"/>
    <property type="match status" value="1"/>
</dbReference>
<sequence length="106" mass="12358">MMAYKTVATVKKVQKFIHLLIHLTAFILGIVGIYAVFKFHKRQSLPDMYSLHSWIGMGTFCLFGLQWVFGFGYFWFPKATLSTRTMLLAWHVYWGRALLYMAVNLA</sequence>
<organism evidence="13 14">
    <name type="scientific">Tetracentron sinense</name>
    <name type="common">Spur-leaf</name>
    <dbReference type="NCBI Taxonomy" id="13715"/>
    <lineage>
        <taxon>Eukaryota</taxon>
        <taxon>Viridiplantae</taxon>
        <taxon>Streptophyta</taxon>
        <taxon>Embryophyta</taxon>
        <taxon>Tracheophyta</taxon>
        <taxon>Spermatophyta</taxon>
        <taxon>Magnoliopsida</taxon>
        <taxon>Trochodendrales</taxon>
        <taxon>Trochodendraceae</taxon>
        <taxon>Tetracentron</taxon>
    </lineage>
</organism>